<dbReference type="InterPro" id="IPR015854">
    <property type="entry name" value="ABC_transpr_LolD-like"/>
</dbReference>
<protein>
    <submittedName>
        <fullName evidence="6">Alpha-D-ribose 1-methylphosphonate 5-triphosphate synthase subunit PhnL</fullName>
        <ecNumber evidence="6">2.7.8.37</ecNumber>
    </submittedName>
</protein>
<dbReference type="SUPFAM" id="SSF52540">
    <property type="entry name" value="P-loop containing nucleoside triphosphate hydrolases"/>
    <property type="match status" value="1"/>
</dbReference>
<evidence type="ECO:0000313" key="7">
    <source>
        <dbReference type="Proteomes" id="UP000366945"/>
    </source>
</evidence>
<dbReference type="Gene3D" id="3.40.50.300">
    <property type="entry name" value="P-loop containing nucleotide triphosphate hydrolases"/>
    <property type="match status" value="1"/>
</dbReference>
<keyword evidence="4" id="KW-0067">ATP-binding</keyword>
<accession>A0A5E4VIP1</accession>
<keyword evidence="3" id="KW-0547">Nucleotide-binding</keyword>
<sequence length="272" mass="29336">MTSGTTPQTLHPNASSNALRHESLTLATREHDVMLRAQGLHKTFHLHAHAGAVDAQIPALESVDLTVRRGECVALVGPSGAGKSTLLRCLYGNYLANAGRIEIRHDDGNGQGERWVDLTTATAREVLSVRRTTLGYVSQFLRVIPRVTTLDIVAEPLRRLGVDAEEATAKARDLLARLNIPERLWTLAPATFSGGEQQRINIARGLIAAAPVLLLDEPTASLDAQNRAVVAQLIAEARAAGSAIVGIFHDEATRDEVATRTLSMRPVLRPAH</sequence>
<keyword evidence="2" id="KW-0472">Membrane</keyword>
<dbReference type="EMBL" id="CABPSK010000002">
    <property type="protein sequence ID" value="VVE12147.1"/>
    <property type="molecule type" value="Genomic_DNA"/>
</dbReference>
<dbReference type="PANTHER" id="PTHR24220">
    <property type="entry name" value="IMPORT ATP-BINDING PROTEIN"/>
    <property type="match status" value="1"/>
</dbReference>
<dbReference type="InterPro" id="IPR017871">
    <property type="entry name" value="ABC_transporter-like_CS"/>
</dbReference>
<dbReference type="RefSeq" id="WP_150679955.1">
    <property type="nucleotide sequence ID" value="NZ_CABPSK010000002.1"/>
</dbReference>
<evidence type="ECO:0000256" key="3">
    <source>
        <dbReference type="ARBA" id="ARBA00022741"/>
    </source>
</evidence>
<reference evidence="6 7" key="1">
    <citation type="submission" date="2019-08" db="EMBL/GenBank/DDBJ databases">
        <authorList>
            <person name="Peeters C."/>
        </authorList>
    </citation>
    <scope>NUCLEOTIDE SEQUENCE [LARGE SCALE GENOMIC DNA]</scope>
    <source>
        <strain evidence="6 7">LMG 31114</strain>
    </source>
</reference>
<dbReference type="GO" id="GO:0005524">
    <property type="term" value="F:ATP binding"/>
    <property type="evidence" value="ECO:0007669"/>
    <property type="project" value="UniProtKB-KW"/>
</dbReference>
<keyword evidence="2" id="KW-0997">Cell inner membrane</keyword>
<dbReference type="GO" id="GO:0016887">
    <property type="term" value="F:ATP hydrolysis activity"/>
    <property type="evidence" value="ECO:0007669"/>
    <property type="project" value="InterPro"/>
</dbReference>
<dbReference type="GO" id="GO:0022857">
    <property type="term" value="F:transmembrane transporter activity"/>
    <property type="evidence" value="ECO:0007669"/>
    <property type="project" value="TreeGrafter"/>
</dbReference>
<dbReference type="PANTHER" id="PTHR24220:SF685">
    <property type="entry name" value="ABC TRANSPORTER RELATED"/>
    <property type="match status" value="1"/>
</dbReference>
<keyword evidence="6" id="KW-0808">Transferase</keyword>
<evidence type="ECO:0000259" key="5">
    <source>
        <dbReference type="PROSITE" id="PS50893"/>
    </source>
</evidence>
<organism evidence="6 7">
    <name type="scientific">Pandoraea pneumonica</name>
    <dbReference type="NCBI Taxonomy" id="2508299"/>
    <lineage>
        <taxon>Bacteria</taxon>
        <taxon>Pseudomonadati</taxon>
        <taxon>Pseudomonadota</taxon>
        <taxon>Betaproteobacteria</taxon>
        <taxon>Burkholderiales</taxon>
        <taxon>Burkholderiaceae</taxon>
        <taxon>Pandoraea</taxon>
    </lineage>
</organism>
<dbReference type="InterPro" id="IPR012701">
    <property type="entry name" value="CP_lyase_PhnL"/>
</dbReference>
<feature type="domain" description="ABC transporter" evidence="5">
    <location>
        <begin position="35"/>
        <end position="270"/>
    </location>
</feature>
<gene>
    <name evidence="6" type="primary">phnL</name>
    <name evidence="6" type="ORF">PPN31114_02701</name>
</gene>
<dbReference type="InterPro" id="IPR003593">
    <property type="entry name" value="AAA+_ATPase"/>
</dbReference>
<dbReference type="AlphaFoldDB" id="A0A5E4VIP1"/>
<dbReference type="Pfam" id="PF00005">
    <property type="entry name" value="ABC_tran"/>
    <property type="match status" value="1"/>
</dbReference>
<keyword evidence="1" id="KW-1003">Cell membrane</keyword>
<dbReference type="OrthoDB" id="4814201at2"/>
<dbReference type="PROSITE" id="PS50893">
    <property type="entry name" value="ABC_TRANSPORTER_2"/>
    <property type="match status" value="1"/>
</dbReference>
<dbReference type="GO" id="GO:0061693">
    <property type="term" value="F:alpha-D-ribose 1-methylphosphonate 5-triphosphate synthase activity"/>
    <property type="evidence" value="ECO:0007669"/>
    <property type="project" value="UniProtKB-EC"/>
</dbReference>
<dbReference type="EC" id="2.7.8.37" evidence="6"/>
<dbReference type="NCBIfam" id="TIGR02324">
    <property type="entry name" value="CP_lyasePhnL"/>
    <property type="match status" value="1"/>
</dbReference>
<dbReference type="InterPro" id="IPR003439">
    <property type="entry name" value="ABC_transporter-like_ATP-bd"/>
</dbReference>
<name>A0A5E4VIP1_9BURK</name>
<dbReference type="GeneID" id="300404725"/>
<dbReference type="SMART" id="SM00382">
    <property type="entry name" value="AAA"/>
    <property type="match status" value="1"/>
</dbReference>
<evidence type="ECO:0000313" key="6">
    <source>
        <dbReference type="EMBL" id="VVE12147.1"/>
    </source>
</evidence>
<dbReference type="Proteomes" id="UP000366945">
    <property type="component" value="Unassembled WGS sequence"/>
</dbReference>
<proteinExistence type="predicted"/>
<dbReference type="PROSITE" id="PS00211">
    <property type="entry name" value="ABC_TRANSPORTER_1"/>
    <property type="match status" value="1"/>
</dbReference>
<evidence type="ECO:0000256" key="2">
    <source>
        <dbReference type="ARBA" id="ARBA00022519"/>
    </source>
</evidence>
<dbReference type="InterPro" id="IPR027417">
    <property type="entry name" value="P-loop_NTPase"/>
</dbReference>
<evidence type="ECO:0000256" key="1">
    <source>
        <dbReference type="ARBA" id="ARBA00022475"/>
    </source>
</evidence>
<dbReference type="GO" id="GO:0005886">
    <property type="term" value="C:plasma membrane"/>
    <property type="evidence" value="ECO:0007669"/>
    <property type="project" value="TreeGrafter"/>
</dbReference>
<evidence type="ECO:0000256" key="4">
    <source>
        <dbReference type="ARBA" id="ARBA00022840"/>
    </source>
</evidence>
<keyword evidence="7" id="KW-1185">Reference proteome</keyword>